<dbReference type="NCBIfam" id="TIGR03696">
    <property type="entry name" value="Rhs_assc_core"/>
    <property type="match status" value="1"/>
</dbReference>
<dbReference type="InterPro" id="IPR022385">
    <property type="entry name" value="Rhs_assc_core"/>
</dbReference>
<dbReference type="InterPro" id="IPR050708">
    <property type="entry name" value="T6SS_VgrG/RHS"/>
</dbReference>
<gene>
    <name evidence="1" type="ORF">KW502_04800</name>
</gene>
<dbReference type="RefSeq" id="WP_219039397.1">
    <property type="nucleotide sequence ID" value="NZ_JAHWDF010000004.1"/>
</dbReference>
<dbReference type="PANTHER" id="PTHR32305:SF15">
    <property type="entry name" value="PROTEIN RHSA-RELATED"/>
    <property type="match status" value="1"/>
</dbReference>
<keyword evidence="2" id="KW-1185">Reference proteome</keyword>
<dbReference type="EMBL" id="JAHWDF010000004">
    <property type="protein sequence ID" value="MBW2961112.1"/>
    <property type="molecule type" value="Genomic_DNA"/>
</dbReference>
<evidence type="ECO:0008006" key="3">
    <source>
        <dbReference type="Google" id="ProtNLM"/>
    </source>
</evidence>
<dbReference type="Proteomes" id="UP000719267">
    <property type="component" value="Unassembled WGS sequence"/>
</dbReference>
<evidence type="ECO:0000313" key="1">
    <source>
        <dbReference type="EMBL" id="MBW2961112.1"/>
    </source>
</evidence>
<name>A0ABS6W0M9_9FLAO</name>
<organism evidence="1 2">
    <name type="scientific">Mesonia aestuariivivens</name>
    <dbReference type="NCBI Taxonomy" id="2796128"/>
    <lineage>
        <taxon>Bacteria</taxon>
        <taxon>Pseudomonadati</taxon>
        <taxon>Bacteroidota</taxon>
        <taxon>Flavobacteriia</taxon>
        <taxon>Flavobacteriales</taxon>
        <taxon>Flavobacteriaceae</taxon>
        <taxon>Mesonia</taxon>
    </lineage>
</organism>
<proteinExistence type="predicted"/>
<accession>A0ABS6W0M9</accession>
<protein>
    <recommendedName>
        <fullName evidence="3">RHS repeat-associated core domain-containing protein</fullName>
    </recommendedName>
</protein>
<evidence type="ECO:0000313" key="2">
    <source>
        <dbReference type="Proteomes" id="UP000719267"/>
    </source>
</evidence>
<sequence length="109" mass="12772">MAVFSVGARLARWKGFYYYGARYYAAWIGRFISVDPLVEKTMEAYIYVSNNPLRYTYPTGMSKDDWMRKKTGDTWVWREDITFKKEAAAEGLQYGGKNRQEVSCIYLTC</sequence>
<comment type="caution">
    <text evidence="1">The sequence shown here is derived from an EMBL/GenBank/DDBJ whole genome shotgun (WGS) entry which is preliminary data.</text>
</comment>
<dbReference type="PANTHER" id="PTHR32305">
    <property type="match status" value="1"/>
</dbReference>
<reference evidence="1 2" key="1">
    <citation type="submission" date="2021-07" db="EMBL/GenBank/DDBJ databases">
        <title>Mesonia aestuariivivens sp. nov., isolated from a tidal flat.</title>
        <authorList>
            <person name="Kim Y.-O."/>
            <person name="Yoon J.-H."/>
        </authorList>
    </citation>
    <scope>NUCLEOTIDE SEQUENCE [LARGE SCALE GENOMIC DNA]</scope>
    <source>
        <strain evidence="1 2">JHPTF-M18</strain>
    </source>
</reference>